<evidence type="ECO:0000256" key="4">
    <source>
        <dbReference type="ARBA" id="ARBA00009390"/>
    </source>
</evidence>
<dbReference type="Proteomes" id="UP000887540">
    <property type="component" value="Unplaced"/>
</dbReference>
<dbReference type="GO" id="GO:0000224">
    <property type="term" value="F:peptide-N4-(N-acetyl-beta-glucosaminyl)asparagine amidase activity"/>
    <property type="evidence" value="ECO:0007669"/>
    <property type="project" value="UniProtKB-EC"/>
</dbReference>
<dbReference type="SUPFAM" id="SSF54001">
    <property type="entry name" value="Cysteine proteinases"/>
    <property type="match status" value="1"/>
</dbReference>
<dbReference type="InterPro" id="IPR002931">
    <property type="entry name" value="Transglutaminase-like"/>
</dbReference>
<evidence type="ECO:0000256" key="3">
    <source>
        <dbReference type="ARBA" id="ARBA00004496"/>
    </source>
</evidence>
<dbReference type="AlphaFoldDB" id="A0A914C6T6"/>
<dbReference type="SMART" id="SM00460">
    <property type="entry name" value="TGc"/>
    <property type="match status" value="1"/>
</dbReference>
<keyword evidence="8" id="KW-0479">Metal-binding</keyword>
<evidence type="ECO:0000256" key="5">
    <source>
        <dbReference type="ARBA" id="ARBA00012158"/>
    </source>
</evidence>
<dbReference type="WBParaSite" id="ACRNAN_Path_444.g1685.t1">
    <property type="protein sequence ID" value="ACRNAN_Path_444.g1685.t1"/>
    <property type="gene ID" value="ACRNAN_Path_444.g1685"/>
</dbReference>
<comment type="similarity">
    <text evidence="4 12">Belongs to the transglutaminase-like superfamily. PNGase family.</text>
</comment>
<dbReference type="Gene3D" id="3.10.620.30">
    <property type="match status" value="1"/>
</dbReference>
<evidence type="ECO:0000256" key="10">
    <source>
        <dbReference type="ARBA" id="ARBA00022833"/>
    </source>
</evidence>
<reference evidence="15" key="1">
    <citation type="submission" date="2022-11" db="UniProtKB">
        <authorList>
            <consortium name="WormBaseParasite"/>
        </authorList>
    </citation>
    <scope>IDENTIFICATION</scope>
</reference>
<dbReference type="EC" id="3.5.1.52" evidence="5"/>
<proteinExistence type="inferred from homology"/>
<evidence type="ECO:0000313" key="14">
    <source>
        <dbReference type="Proteomes" id="UP000887540"/>
    </source>
</evidence>
<dbReference type="Pfam" id="PF04721">
    <property type="entry name" value="PAW"/>
    <property type="match status" value="1"/>
</dbReference>
<keyword evidence="10" id="KW-0862">Zinc</keyword>
<dbReference type="PANTHER" id="PTHR12143:SF19">
    <property type="entry name" value="PEPTIDE-N(4)-(N-ACETYL-BETA-GLUCOSAMINYL)ASPARAGINE AMIDASE"/>
    <property type="match status" value="1"/>
</dbReference>
<dbReference type="Pfam" id="PF01841">
    <property type="entry name" value="Transglut_core"/>
    <property type="match status" value="1"/>
</dbReference>
<dbReference type="InterPro" id="IPR038765">
    <property type="entry name" value="Papain-like_cys_pep_sf"/>
</dbReference>
<accession>A0A914C6T6</accession>
<dbReference type="SUPFAM" id="SSF49785">
    <property type="entry name" value="Galactose-binding domain-like"/>
    <property type="match status" value="1"/>
</dbReference>
<evidence type="ECO:0000256" key="12">
    <source>
        <dbReference type="PROSITE-ProRule" id="PRU00731"/>
    </source>
</evidence>
<feature type="domain" description="PAW" evidence="13">
    <location>
        <begin position="326"/>
        <end position="535"/>
    </location>
</feature>
<evidence type="ECO:0000256" key="11">
    <source>
        <dbReference type="ARBA" id="ARBA00032901"/>
    </source>
</evidence>
<organism evidence="14 15">
    <name type="scientific">Acrobeloides nanus</name>
    <dbReference type="NCBI Taxonomy" id="290746"/>
    <lineage>
        <taxon>Eukaryota</taxon>
        <taxon>Metazoa</taxon>
        <taxon>Ecdysozoa</taxon>
        <taxon>Nematoda</taxon>
        <taxon>Chromadorea</taxon>
        <taxon>Rhabditida</taxon>
        <taxon>Tylenchina</taxon>
        <taxon>Cephalobomorpha</taxon>
        <taxon>Cephaloboidea</taxon>
        <taxon>Cephalobidae</taxon>
        <taxon>Acrobeloides</taxon>
    </lineage>
</organism>
<evidence type="ECO:0000256" key="8">
    <source>
        <dbReference type="ARBA" id="ARBA00022723"/>
    </source>
</evidence>
<dbReference type="InterPro" id="IPR006588">
    <property type="entry name" value="Peptide_N_glycanase_PAW_dom"/>
</dbReference>
<dbReference type="GO" id="GO:0046872">
    <property type="term" value="F:metal ion binding"/>
    <property type="evidence" value="ECO:0007669"/>
    <property type="project" value="UniProtKB-KW"/>
</dbReference>
<name>A0A914C6T6_9BILA</name>
<dbReference type="InterPro" id="IPR050883">
    <property type="entry name" value="PNGase"/>
</dbReference>
<dbReference type="GO" id="GO:0006516">
    <property type="term" value="P:glycoprotein catabolic process"/>
    <property type="evidence" value="ECO:0007669"/>
    <property type="project" value="InterPro"/>
</dbReference>
<evidence type="ECO:0000256" key="7">
    <source>
        <dbReference type="ARBA" id="ARBA00022490"/>
    </source>
</evidence>
<dbReference type="PROSITE" id="PS51398">
    <property type="entry name" value="PAW"/>
    <property type="match status" value="1"/>
</dbReference>
<dbReference type="InterPro" id="IPR008979">
    <property type="entry name" value="Galactose-bd-like_sf"/>
</dbReference>
<dbReference type="PANTHER" id="PTHR12143">
    <property type="entry name" value="PEPTIDE N-GLYCANASE PNGASE -RELATED"/>
    <property type="match status" value="1"/>
</dbReference>
<comment type="cofactor">
    <cofactor evidence="2">
        <name>Zn(2+)</name>
        <dbReference type="ChEBI" id="CHEBI:29105"/>
    </cofactor>
</comment>
<evidence type="ECO:0000256" key="6">
    <source>
        <dbReference type="ARBA" id="ARBA00018546"/>
    </source>
</evidence>
<dbReference type="GO" id="GO:0005829">
    <property type="term" value="C:cytosol"/>
    <property type="evidence" value="ECO:0007669"/>
    <property type="project" value="TreeGrafter"/>
</dbReference>
<evidence type="ECO:0000313" key="15">
    <source>
        <dbReference type="WBParaSite" id="ACRNAN_Path_444.g1685.t1"/>
    </source>
</evidence>
<evidence type="ECO:0000256" key="1">
    <source>
        <dbReference type="ARBA" id="ARBA00001650"/>
    </source>
</evidence>
<protein>
    <recommendedName>
        <fullName evidence="6">Peptide-N(4)-(N-acetyl-beta-glucosaminyl)asparagine amidase</fullName>
        <ecNumber evidence="5">3.5.1.52</ecNumber>
    </recommendedName>
    <alternativeName>
        <fullName evidence="11">Peptide:N-glycanase</fullName>
    </alternativeName>
</protein>
<dbReference type="Gene3D" id="2.60.120.1020">
    <property type="entry name" value="Peptide N glycanase, PAW domain"/>
    <property type="match status" value="1"/>
</dbReference>
<dbReference type="InterPro" id="IPR038680">
    <property type="entry name" value="PAW_sf"/>
</dbReference>
<comment type="subcellular location">
    <subcellularLocation>
        <location evidence="3">Cytoplasm</location>
    </subcellularLocation>
</comment>
<keyword evidence="9" id="KW-0378">Hydrolase</keyword>
<evidence type="ECO:0000256" key="9">
    <source>
        <dbReference type="ARBA" id="ARBA00022801"/>
    </source>
</evidence>
<keyword evidence="14" id="KW-1185">Reference proteome</keyword>
<keyword evidence="7" id="KW-0963">Cytoplasm</keyword>
<dbReference type="SMART" id="SM00613">
    <property type="entry name" value="PAW"/>
    <property type="match status" value="1"/>
</dbReference>
<dbReference type="GO" id="GO:0005634">
    <property type="term" value="C:nucleus"/>
    <property type="evidence" value="ECO:0007669"/>
    <property type="project" value="TreeGrafter"/>
</dbReference>
<evidence type="ECO:0000256" key="2">
    <source>
        <dbReference type="ARBA" id="ARBA00001947"/>
    </source>
</evidence>
<sequence length="535" mass="61763">MPTFVLLLNGQEVNRLQGANIPGLENLIQQHMPTAKPNENRATPQEKSFLEPLLSFVDQVAQYEDEVAQMLALSLIPIEKLRETAMFDGKENQYELAKGLLRWFHDEFFEWVDTPKCDNCNKATDRDTHSSGTPTPQELSDGANRIEVYRCKDCSVYVRFPRYNSPSKLLETRRGRCGEWANCFTLCCRAIGLEARFIMDNADHVWTEIWSDDLERWVHCDPCENVIDTPLMYEKGWNKKYAYVFAFAKDHIRDVTWRYTFNHKAIIGQRTKCREPVLRNFLTKLNLRLQKNLPKERQELLKQRFFQELVEFLSPKLQLRDGSEAENFGRKSGDKSWREARRELGEHGLNQGVKKITIDQLIKLTENELKSKKFRLEYDIVNDTYKRAAANGGPDEIIKGWAKLAFQAKDVFRKVENDWKKAYLCRKDGFSSGEIAWKIDLSGTTVSRIEVNLGKLETFDKGNILATVCCGDICLRVPADTGKIAITDIQNADYLMVQVQFSGGTGDIAWQQAQLFRNSLDEPMKNMLLIEIDLE</sequence>
<evidence type="ECO:0000259" key="13">
    <source>
        <dbReference type="PROSITE" id="PS51398"/>
    </source>
</evidence>
<comment type="catalytic activity">
    <reaction evidence="1">
        <text>Hydrolysis of an N(4)-(acetyl-beta-D-glucosaminyl)asparagine residue in which the glucosamine residue may be further glycosylated, to yield a (substituted) N-acetyl-beta-D-glucosaminylamine and a peptide containing an aspartate residue.</text>
        <dbReference type="EC" id="3.5.1.52"/>
    </reaction>
</comment>
<dbReference type="Gene3D" id="2.20.25.10">
    <property type="match status" value="1"/>
</dbReference>